<dbReference type="AlphaFoldDB" id="A0A844QH41"/>
<keyword evidence="9" id="KW-1185">Reference proteome</keyword>
<feature type="transmembrane region" description="Helical" evidence="6">
    <location>
        <begin position="73"/>
        <end position="92"/>
    </location>
</feature>
<evidence type="ECO:0000256" key="6">
    <source>
        <dbReference type="SAM" id="Phobius"/>
    </source>
</evidence>
<keyword evidence="5 6" id="KW-0472">Membrane</keyword>
<evidence type="ECO:0000313" key="9">
    <source>
        <dbReference type="Proteomes" id="UP000463224"/>
    </source>
</evidence>
<organism evidence="8 9">
    <name type="scientific">Nitratireductor arenosus</name>
    <dbReference type="NCBI Taxonomy" id="2682096"/>
    <lineage>
        <taxon>Bacteria</taxon>
        <taxon>Pseudomonadati</taxon>
        <taxon>Pseudomonadota</taxon>
        <taxon>Alphaproteobacteria</taxon>
        <taxon>Hyphomicrobiales</taxon>
        <taxon>Phyllobacteriaceae</taxon>
        <taxon>Nitratireductor</taxon>
    </lineage>
</organism>
<dbReference type="GO" id="GO:0005886">
    <property type="term" value="C:plasma membrane"/>
    <property type="evidence" value="ECO:0007669"/>
    <property type="project" value="TreeGrafter"/>
</dbReference>
<dbReference type="InterPro" id="IPR036259">
    <property type="entry name" value="MFS_trans_sf"/>
</dbReference>
<dbReference type="PROSITE" id="PS50850">
    <property type="entry name" value="MFS"/>
    <property type="match status" value="1"/>
</dbReference>
<evidence type="ECO:0000256" key="1">
    <source>
        <dbReference type="ARBA" id="ARBA00004141"/>
    </source>
</evidence>
<name>A0A844QH41_9HYPH</name>
<feature type="transmembrane region" description="Helical" evidence="6">
    <location>
        <begin position="162"/>
        <end position="182"/>
    </location>
</feature>
<feature type="transmembrane region" description="Helical" evidence="6">
    <location>
        <begin position="298"/>
        <end position="328"/>
    </location>
</feature>
<dbReference type="Gene3D" id="1.20.1720.10">
    <property type="entry name" value="Multidrug resistance protein D"/>
    <property type="match status" value="1"/>
</dbReference>
<evidence type="ECO:0000256" key="2">
    <source>
        <dbReference type="ARBA" id="ARBA00022448"/>
    </source>
</evidence>
<feature type="domain" description="Major facilitator superfamily (MFS) profile" evidence="7">
    <location>
        <begin position="35"/>
        <end position="419"/>
    </location>
</feature>
<evidence type="ECO:0000313" key="8">
    <source>
        <dbReference type="EMBL" id="MVA97079.1"/>
    </source>
</evidence>
<evidence type="ECO:0000259" key="7">
    <source>
        <dbReference type="PROSITE" id="PS50850"/>
    </source>
</evidence>
<feature type="transmembrane region" description="Helical" evidence="6">
    <location>
        <begin position="334"/>
        <end position="359"/>
    </location>
</feature>
<feature type="transmembrane region" description="Helical" evidence="6">
    <location>
        <begin position="244"/>
        <end position="266"/>
    </location>
</feature>
<dbReference type="GO" id="GO:1990961">
    <property type="term" value="P:xenobiotic detoxification by transmembrane export across the plasma membrane"/>
    <property type="evidence" value="ECO:0007669"/>
    <property type="project" value="TreeGrafter"/>
</dbReference>
<dbReference type="SUPFAM" id="SSF103473">
    <property type="entry name" value="MFS general substrate transporter"/>
    <property type="match status" value="1"/>
</dbReference>
<keyword evidence="2" id="KW-0813">Transport</keyword>
<feature type="transmembrane region" description="Helical" evidence="6">
    <location>
        <begin position="371"/>
        <end position="390"/>
    </location>
</feature>
<comment type="caution">
    <text evidence="8">The sequence shown here is derived from an EMBL/GenBank/DDBJ whole genome shotgun (WGS) entry which is preliminary data.</text>
</comment>
<keyword evidence="4 6" id="KW-1133">Transmembrane helix</keyword>
<evidence type="ECO:0000256" key="4">
    <source>
        <dbReference type="ARBA" id="ARBA00022989"/>
    </source>
</evidence>
<feature type="transmembrane region" description="Helical" evidence="6">
    <location>
        <begin position="104"/>
        <end position="127"/>
    </location>
</feature>
<dbReference type="InterPro" id="IPR020846">
    <property type="entry name" value="MFS_dom"/>
</dbReference>
<accession>A0A844QH41</accession>
<keyword evidence="3 6" id="KW-0812">Transmembrane</keyword>
<dbReference type="InterPro" id="IPR011701">
    <property type="entry name" value="MFS"/>
</dbReference>
<feature type="transmembrane region" description="Helical" evidence="6">
    <location>
        <begin position="272"/>
        <end position="291"/>
    </location>
</feature>
<comment type="subcellular location">
    <subcellularLocation>
        <location evidence="1">Membrane</location>
        <topology evidence="1">Multi-pass membrane protein</topology>
    </subcellularLocation>
</comment>
<feature type="transmembrane region" description="Helical" evidence="6">
    <location>
        <begin position="188"/>
        <end position="208"/>
    </location>
</feature>
<reference evidence="8 9" key="1">
    <citation type="submission" date="2019-12" db="EMBL/GenBank/DDBJ databases">
        <title>Nitratireductor arenosus sp. nov., Isolated from sea sand, Jeju island, South Korea.</title>
        <authorList>
            <person name="Kim W."/>
        </authorList>
    </citation>
    <scope>NUCLEOTIDE SEQUENCE [LARGE SCALE GENOMIC DNA]</scope>
    <source>
        <strain evidence="8 9">CAU 1489</strain>
    </source>
</reference>
<dbReference type="GO" id="GO:0022857">
    <property type="term" value="F:transmembrane transporter activity"/>
    <property type="evidence" value="ECO:0007669"/>
    <property type="project" value="InterPro"/>
</dbReference>
<dbReference type="Pfam" id="PF07690">
    <property type="entry name" value="MFS_1"/>
    <property type="match status" value="1"/>
</dbReference>
<evidence type="ECO:0000256" key="3">
    <source>
        <dbReference type="ARBA" id="ARBA00022692"/>
    </source>
</evidence>
<sequence length="422" mass="43802">MAFVAADGGRLRCGAAHGAFAGRHDFLRGAVGVSARALIVYCGLLMSVSAFAVDITLPSFGAMVEALDTRYALVQWTITFYMFAAAFGQLLWGSASDRYGRRPVLAAGLTLFVVGCAVAALAPSITVLLGARAVQGFGAAAAIVSSRAIIRDLYSGADLARNLAFATAIFAVGPIVAPLAGAGIAALFGWRAIFAVLALFGVLLLAALTRFSETIPGLAPDALSPATYLRRTRRLVGHPQSRHFLILSAVVMATMLLILASAPRVYESEFGITGGLFALYFALHGAGIVIGQMVNRRLIAVAGIVPAMLVGNAVLILSATLILATALAGLLTPWLLAAFFVLFATSYLVVYSNAAAMVLDPHGDIAGFSASLYGFVSQMGGALAVTALVVMTGDGAVAFAAALLAICLTTMAMIAWWHRGRR</sequence>
<feature type="transmembrane region" description="Helical" evidence="6">
    <location>
        <begin position="33"/>
        <end position="53"/>
    </location>
</feature>
<evidence type="ECO:0000256" key="5">
    <source>
        <dbReference type="ARBA" id="ARBA00023136"/>
    </source>
</evidence>
<dbReference type="EMBL" id="WPHG01000002">
    <property type="protein sequence ID" value="MVA97079.1"/>
    <property type="molecule type" value="Genomic_DNA"/>
</dbReference>
<dbReference type="PANTHER" id="PTHR23502:SF132">
    <property type="entry name" value="POLYAMINE TRANSPORTER 2-RELATED"/>
    <property type="match status" value="1"/>
</dbReference>
<protein>
    <submittedName>
        <fullName evidence="8">MFS transporter</fullName>
    </submittedName>
</protein>
<dbReference type="PANTHER" id="PTHR23502">
    <property type="entry name" value="MAJOR FACILITATOR SUPERFAMILY"/>
    <property type="match status" value="1"/>
</dbReference>
<feature type="transmembrane region" description="Helical" evidence="6">
    <location>
        <begin position="396"/>
        <end position="417"/>
    </location>
</feature>
<proteinExistence type="predicted"/>
<dbReference type="Proteomes" id="UP000463224">
    <property type="component" value="Unassembled WGS sequence"/>
</dbReference>
<feature type="transmembrane region" description="Helical" evidence="6">
    <location>
        <begin position="133"/>
        <end position="150"/>
    </location>
</feature>
<dbReference type="CDD" id="cd17320">
    <property type="entry name" value="MFS_MdfA_MDR_like"/>
    <property type="match status" value="1"/>
</dbReference>
<gene>
    <name evidence="8" type="ORF">GN330_07430</name>
</gene>